<name>A0ABU7EYU8_9TELE</name>
<evidence type="ECO:0000313" key="1">
    <source>
        <dbReference type="EMBL" id="MED6292211.1"/>
    </source>
</evidence>
<protein>
    <submittedName>
        <fullName evidence="1">Uncharacterized protein</fullName>
    </submittedName>
</protein>
<dbReference type="EMBL" id="JAHUTJ010070585">
    <property type="protein sequence ID" value="MED6292211.1"/>
    <property type="molecule type" value="Genomic_DNA"/>
</dbReference>
<gene>
    <name evidence="1" type="ORF">CHARACLAT_031308</name>
</gene>
<accession>A0ABU7EYU8</accession>
<evidence type="ECO:0000313" key="2">
    <source>
        <dbReference type="Proteomes" id="UP001352852"/>
    </source>
</evidence>
<dbReference type="Proteomes" id="UP001352852">
    <property type="component" value="Unassembled WGS sequence"/>
</dbReference>
<reference evidence="1 2" key="1">
    <citation type="submission" date="2021-06" db="EMBL/GenBank/DDBJ databases">
        <authorList>
            <person name="Palmer J.M."/>
        </authorList>
    </citation>
    <scope>NUCLEOTIDE SEQUENCE [LARGE SCALE GENOMIC DNA]</scope>
    <source>
        <strain evidence="1 2">CL_MEX2019</strain>
        <tissue evidence="1">Muscle</tissue>
    </source>
</reference>
<comment type="caution">
    <text evidence="1">The sequence shown here is derived from an EMBL/GenBank/DDBJ whole genome shotgun (WGS) entry which is preliminary data.</text>
</comment>
<keyword evidence="2" id="KW-1185">Reference proteome</keyword>
<organism evidence="1 2">
    <name type="scientific">Characodon lateralis</name>
    <dbReference type="NCBI Taxonomy" id="208331"/>
    <lineage>
        <taxon>Eukaryota</taxon>
        <taxon>Metazoa</taxon>
        <taxon>Chordata</taxon>
        <taxon>Craniata</taxon>
        <taxon>Vertebrata</taxon>
        <taxon>Euteleostomi</taxon>
        <taxon>Actinopterygii</taxon>
        <taxon>Neopterygii</taxon>
        <taxon>Teleostei</taxon>
        <taxon>Neoteleostei</taxon>
        <taxon>Acanthomorphata</taxon>
        <taxon>Ovalentaria</taxon>
        <taxon>Atherinomorphae</taxon>
        <taxon>Cyprinodontiformes</taxon>
        <taxon>Goodeidae</taxon>
        <taxon>Characodon</taxon>
    </lineage>
</organism>
<proteinExistence type="predicted"/>
<sequence length="110" mass="13024">MSSAPTTFAQLTYCNTPISLSLCVTFCVSAGMKQHQIQFKHYQLQNITHKQHLHIRYKRLKINNFTGKNTRGWKGSKIYYQHQTLENKHQVFKPQNKYENALIKKYVNYS</sequence>